<feature type="binding site" evidence="3">
    <location>
        <position position="344"/>
    </location>
    <ligand>
        <name>CTP</name>
        <dbReference type="ChEBI" id="CHEBI:37563"/>
    </ligand>
</feature>
<feature type="active site" description="Proton donor" evidence="3">
    <location>
        <position position="164"/>
    </location>
</feature>
<keyword evidence="3 4" id="KW-0285">Flavoprotein</keyword>
<feature type="binding site" evidence="3">
    <location>
        <position position="309"/>
    </location>
    <ligand>
        <name>CTP</name>
        <dbReference type="ChEBI" id="CHEBI:37563"/>
    </ligand>
</feature>
<dbReference type="GO" id="GO:0015937">
    <property type="term" value="P:coenzyme A biosynthetic process"/>
    <property type="evidence" value="ECO:0007669"/>
    <property type="project" value="UniProtKB-UniRule"/>
</dbReference>
<dbReference type="InterPro" id="IPR035929">
    <property type="entry name" value="CoaB-like_sf"/>
</dbReference>
<gene>
    <name evidence="3 7" type="primary">coaBC</name>
    <name evidence="7" type="ORF">DXC81_11000</name>
</gene>
<evidence type="ECO:0000259" key="5">
    <source>
        <dbReference type="Pfam" id="PF02441"/>
    </source>
</evidence>
<dbReference type="Pfam" id="PF02441">
    <property type="entry name" value="Flavoprotein"/>
    <property type="match status" value="1"/>
</dbReference>
<dbReference type="InterPro" id="IPR007085">
    <property type="entry name" value="DNA/pantothenate-metab_flavo_C"/>
</dbReference>
<comment type="cofactor">
    <cofactor evidence="3">
        <name>Mg(2+)</name>
        <dbReference type="ChEBI" id="CHEBI:18420"/>
    </cofactor>
</comment>
<dbReference type="RefSeq" id="WP_117680433.1">
    <property type="nucleotide sequence ID" value="NZ_QSRJ01000020.1"/>
</dbReference>
<dbReference type="Pfam" id="PF04127">
    <property type="entry name" value="DFP"/>
    <property type="match status" value="1"/>
</dbReference>
<dbReference type="PANTHER" id="PTHR14359">
    <property type="entry name" value="HOMO-OLIGOMERIC FLAVIN CONTAINING CYS DECARBOXYLASE FAMILY"/>
    <property type="match status" value="1"/>
</dbReference>
<evidence type="ECO:0000256" key="4">
    <source>
        <dbReference type="RuleBase" id="RU364078"/>
    </source>
</evidence>
<comment type="similarity">
    <text evidence="3 4">In the C-terminal section; belongs to the PPC synthetase family.</text>
</comment>
<dbReference type="Gene3D" id="3.40.50.10300">
    <property type="entry name" value="CoaB-like"/>
    <property type="match status" value="1"/>
</dbReference>
<comment type="catalytic activity">
    <reaction evidence="3 4">
        <text>N-[(R)-4-phosphopantothenoyl]-L-cysteine + H(+) = (R)-4'-phosphopantetheine + CO2</text>
        <dbReference type="Rhea" id="RHEA:16793"/>
        <dbReference type="ChEBI" id="CHEBI:15378"/>
        <dbReference type="ChEBI" id="CHEBI:16526"/>
        <dbReference type="ChEBI" id="CHEBI:59458"/>
        <dbReference type="ChEBI" id="CHEBI:61723"/>
        <dbReference type="EC" id="4.1.1.36"/>
    </reaction>
</comment>
<keyword evidence="3 4" id="KW-0288">FMN</keyword>
<name>A0A3E4QNK6_9ACTN</name>
<dbReference type="NCBIfam" id="TIGR00521">
    <property type="entry name" value="coaBC_dfp"/>
    <property type="match status" value="1"/>
</dbReference>
<feature type="domain" description="DNA/pantothenate metabolism flavoprotein C-terminal" evidence="6">
    <location>
        <begin position="206"/>
        <end position="414"/>
    </location>
</feature>
<dbReference type="SUPFAM" id="SSF52507">
    <property type="entry name" value="Homo-oligomeric flavin-containing Cys decarboxylases, HFCD"/>
    <property type="match status" value="1"/>
</dbReference>
<evidence type="ECO:0000256" key="3">
    <source>
        <dbReference type="HAMAP-Rule" id="MF_02225"/>
    </source>
</evidence>
<dbReference type="EMBL" id="QSRJ01000020">
    <property type="protein sequence ID" value="RGL07130.1"/>
    <property type="molecule type" value="Genomic_DNA"/>
</dbReference>
<dbReference type="UniPathway" id="UPA00241">
    <property type="reaction ID" value="UER00353"/>
</dbReference>
<keyword evidence="3" id="KW-0460">Magnesium</keyword>
<evidence type="ECO:0000259" key="6">
    <source>
        <dbReference type="Pfam" id="PF04127"/>
    </source>
</evidence>
<dbReference type="InterPro" id="IPR036551">
    <property type="entry name" value="Flavin_trans-like"/>
</dbReference>
<feature type="domain" description="Flavoprotein" evidence="5">
    <location>
        <begin position="16"/>
        <end position="185"/>
    </location>
</feature>
<dbReference type="GO" id="GO:0004633">
    <property type="term" value="F:phosphopantothenoylcysteine decarboxylase activity"/>
    <property type="evidence" value="ECO:0007669"/>
    <property type="project" value="UniProtKB-UniRule"/>
</dbReference>
<feature type="region of interest" description="Phosphopantothenate--cysteine ligase" evidence="3">
    <location>
        <begin position="211"/>
        <end position="418"/>
    </location>
</feature>
<dbReference type="HAMAP" id="MF_02225">
    <property type="entry name" value="CoaBC"/>
    <property type="match status" value="1"/>
</dbReference>
<feature type="binding site" evidence="3">
    <location>
        <position position="358"/>
    </location>
    <ligand>
        <name>CTP</name>
        <dbReference type="ChEBI" id="CHEBI:37563"/>
    </ligand>
</feature>
<keyword evidence="1 3" id="KW-0210">Decarboxylase</keyword>
<keyword evidence="3" id="KW-0479">Metal-binding</keyword>
<dbReference type="GO" id="GO:0071513">
    <property type="term" value="C:phosphopantothenoylcysteine decarboxylase complex"/>
    <property type="evidence" value="ECO:0007669"/>
    <property type="project" value="TreeGrafter"/>
</dbReference>
<proteinExistence type="inferred from homology"/>
<dbReference type="Proteomes" id="UP000260943">
    <property type="component" value="Unassembled WGS sequence"/>
</dbReference>
<keyword evidence="3 4" id="KW-0436">Ligase</keyword>
<comment type="function">
    <text evidence="3">Catalyzes two sequential steps in the biosynthesis of coenzyme A. In the first step cysteine is conjugated to 4'-phosphopantothenate to form 4-phosphopantothenoylcysteine. In the second step the latter compound is decarboxylated to form 4'-phosphopantotheine.</text>
</comment>
<comment type="caution">
    <text evidence="7">The sequence shown here is derived from an EMBL/GenBank/DDBJ whole genome shotgun (WGS) entry which is preliminary data.</text>
</comment>
<organism evidence="7 8">
    <name type="scientific">Collinsella tanakaei</name>
    <dbReference type="NCBI Taxonomy" id="626935"/>
    <lineage>
        <taxon>Bacteria</taxon>
        <taxon>Bacillati</taxon>
        <taxon>Actinomycetota</taxon>
        <taxon>Coriobacteriia</taxon>
        <taxon>Coriobacteriales</taxon>
        <taxon>Coriobacteriaceae</taxon>
        <taxon>Collinsella</taxon>
    </lineage>
</organism>
<feature type="binding site" evidence="3">
    <location>
        <position position="299"/>
    </location>
    <ligand>
        <name>CTP</name>
        <dbReference type="ChEBI" id="CHEBI:37563"/>
    </ligand>
</feature>
<sequence>MGAALLRSDGRQACALVCVTGCIAAYKSCEIVRLLQKAGVRVKVLMSEHATHFVGPTTFRALTHETVAVGLFDDPQDPIHHISLAQEPDVVLVAPATANVMAKMAHGIADDLLSTTLLATNRPIVIAPAMNTGMWEAAATQENLSTLIARGCEIVQPACGRLACGDVGSGKLASVEEIAQRTFEVLERAVAKGAESDPAHGCAGLLQGKYVVVTAGGTQEAIDPVRYIGNRSSGKFGYAIASAAHAMGARVVLVSGPTNLPCPDGVRRIDVVSADDMFQAVDAAFDGADILVCAAAVADYTPVRKADHKLKKSNERLDCIELVETRDILASMSARKGDRVVVGFAAETDNLIEYASSKLASKGCDAIVANDVSRHDSTFGSDTDKVTWITADGAEELPCMQKNEAAFEILRRVALLYR</sequence>
<comment type="caution">
    <text evidence="3">Lacks conserved residue(s) required for the propagation of feature annotation.</text>
</comment>
<dbReference type="EC" id="6.3.2.5" evidence="3"/>
<dbReference type="Gene3D" id="3.40.50.1950">
    <property type="entry name" value="Flavin prenyltransferase-like"/>
    <property type="match status" value="1"/>
</dbReference>
<dbReference type="EC" id="4.1.1.36" evidence="3"/>
<accession>A0A3E4QNK6</accession>
<protein>
    <recommendedName>
        <fullName evidence="3">Coenzyme A biosynthesis bifunctional protein CoaBC</fullName>
    </recommendedName>
    <alternativeName>
        <fullName evidence="3">DNA/pantothenate metabolism flavoprotein</fullName>
    </alternativeName>
    <alternativeName>
        <fullName evidence="3">Phosphopantothenoylcysteine synthetase/decarboxylase</fullName>
        <shortName evidence="3">PPCS-PPCDC</shortName>
    </alternativeName>
    <domain>
        <recommendedName>
            <fullName evidence="3">Phosphopantothenoylcysteine decarboxylase</fullName>
            <shortName evidence="3">PPC decarboxylase</shortName>
            <shortName evidence="3">PPC-DC</shortName>
            <ecNumber evidence="3">4.1.1.36</ecNumber>
        </recommendedName>
        <alternativeName>
            <fullName evidence="3">CoaC</fullName>
        </alternativeName>
    </domain>
    <domain>
        <recommendedName>
            <fullName evidence="3">Phosphopantothenate--cysteine ligase</fullName>
            <ecNumber evidence="3">6.3.2.5</ecNumber>
        </recommendedName>
        <alternativeName>
            <fullName evidence="3">CoaB</fullName>
        </alternativeName>
        <alternativeName>
            <fullName evidence="3">Phosphopantothenoylcysteine synthetase</fullName>
            <shortName evidence="3">PPC synthetase</shortName>
            <shortName evidence="3">PPC-S</shortName>
        </alternativeName>
    </domain>
</protein>
<evidence type="ECO:0000256" key="2">
    <source>
        <dbReference type="ARBA" id="ARBA00023239"/>
    </source>
</evidence>
<dbReference type="GO" id="GO:0010181">
    <property type="term" value="F:FMN binding"/>
    <property type="evidence" value="ECO:0007669"/>
    <property type="project" value="UniProtKB-UniRule"/>
</dbReference>
<evidence type="ECO:0000313" key="7">
    <source>
        <dbReference type="EMBL" id="RGL07130.1"/>
    </source>
</evidence>
<dbReference type="GO" id="GO:0046872">
    <property type="term" value="F:metal ion binding"/>
    <property type="evidence" value="ECO:0007669"/>
    <property type="project" value="UniProtKB-KW"/>
</dbReference>
<dbReference type="PANTHER" id="PTHR14359:SF6">
    <property type="entry name" value="PHOSPHOPANTOTHENOYLCYSTEINE DECARBOXYLASE"/>
    <property type="match status" value="1"/>
</dbReference>
<dbReference type="SUPFAM" id="SSF102645">
    <property type="entry name" value="CoaB-like"/>
    <property type="match status" value="1"/>
</dbReference>
<feature type="binding site" evidence="3">
    <location>
        <position position="362"/>
    </location>
    <ligand>
        <name>CTP</name>
        <dbReference type="ChEBI" id="CHEBI:37563"/>
    </ligand>
</feature>
<comment type="pathway">
    <text evidence="3 4">Cofactor biosynthesis; coenzyme A biosynthesis; CoA from (R)-pantothenate: step 2/5.</text>
</comment>
<dbReference type="GO" id="GO:0004632">
    <property type="term" value="F:phosphopantothenate--cysteine ligase activity"/>
    <property type="evidence" value="ECO:0007669"/>
    <property type="project" value="UniProtKB-UniRule"/>
</dbReference>
<dbReference type="AlphaFoldDB" id="A0A3E4QNK6"/>
<keyword evidence="2 3" id="KW-0456">Lyase</keyword>
<dbReference type="InterPro" id="IPR003382">
    <property type="entry name" value="Flavoprotein"/>
</dbReference>
<comment type="cofactor">
    <cofactor evidence="3">
        <name>FMN</name>
        <dbReference type="ChEBI" id="CHEBI:58210"/>
    </cofactor>
    <text evidence="3">Binds 1 FMN per subunit.</text>
</comment>
<feature type="region of interest" description="Phosphopantothenoylcysteine decarboxylase" evidence="3">
    <location>
        <begin position="1"/>
        <end position="210"/>
    </location>
</feature>
<dbReference type="InterPro" id="IPR005252">
    <property type="entry name" value="CoaBC"/>
</dbReference>
<evidence type="ECO:0000256" key="1">
    <source>
        <dbReference type="ARBA" id="ARBA00022793"/>
    </source>
</evidence>
<dbReference type="GO" id="GO:0015941">
    <property type="term" value="P:pantothenate catabolic process"/>
    <property type="evidence" value="ECO:0007669"/>
    <property type="project" value="InterPro"/>
</dbReference>
<comment type="catalytic activity">
    <reaction evidence="3 4">
        <text>(R)-4'-phosphopantothenate + L-cysteine + CTP = N-[(R)-4-phosphopantothenoyl]-L-cysteine + CMP + diphosphate + H(+)</text>
        <dbReference type="Rhea" id="RHEA:19397"/>
        <dbReference type="ChEBI" id="CHEBI:10986"/>
        <dbReference type="ChEBI" id="CHEBI:15378"/>
        <dbReference type="ChEBI" id="CHEBI:33019"/>
        <dbReference type="ChEBI" id="CHEBI:35235"/>
        <dbReference type="ChEBI" id="CHEBI:37563"/>
        <dbReference type="ChEBI" id="CHEBI:59458"/>
        <dbReference type="ChEBI" id="CHEBI:60377"/>
        <dbReference type="EC" id="6.3.2.5"/>
    </reaction>
</comment>
<reference evidence="7 8" key="1">
    <citation type="submission" date="2018-08" db="EMBL/GenBank/DDBJ databases">
        <title>A genome reference for cultivated species of the human gut microbiota.</title>
        <authorList>
            <person name="Zou Y."/>
            <person name="Xue W."/>
            <person name="Luo G."/>
        </authorList>
    </citation>
    <scope>NUCLEOTIDE SEQUENCE [LARGE SCALE GENOMIC DNA]</scope>
    <source>
        <strain evidence="7 8">TF08-14</strain>
    </source>
</reference>
<comment type="pathway">
    <text evidence="3 4">Cofactor biosynthesis; coenzyme A biosynthesis; CoA from (R)-pantothenate: step 3/5.</text>
</comment>
<comment type="similarity">
    <text evidence="3 4">In the N-terminal section; belongs to the HFCD (homo-oligomeric flavin containing Cys decarboxylase) superfamily.</text>
</comment>
<comment type="function">
    <text evidence="4">Catalyzes two steps in the biosynthesis of coenzyme A. In the first step cysteine is conjugated to 4'-phosphopantothenate to form 4-phosphopantothenoylcysteine, in the latter compound is decarboxylated to form 4'-phosphopantotheine.</text>
</comment>
<keyword evidence="3" id="KW-0511">Multifunctional enzyme</keyword>
<evidence type="ECO:0000313" key="8">
    <source>
        <dbReference type="Proteomes" id="UP000260943"/>
    </source>
</evidence>